<evidence type="ECO:0000313" key="2">
    <source>
        <dbReference type="EMBL" id="GAA3231815.1"/>
    </source>
</evidence>
<protein>
    <submittedName>
        <fullName evidence="2">VOC family protein</fullName>
    </submittedName>
</protein>
<proteinExistence type="predicted"/>
<dbReference type="InterPro" id="IPR029068">
    <property type="entry name" value="Glyas_Bleomycin-R_OHBP_Dase"/>
</dbReference>
<dbReference type="Pfam" id="PF18029">
    <property type="entry name" value="Glyoxalase_6"/>
    <property type="match status" value="1"/>
</dbReference>
<dbReference type="InterPro" id="IPR041581">
    <property type="entry name" value="Glyoxalase_6"/>
</dbReference>
<dbReference type="EMBL" id="BAAAUV010000022">
    <property type="protein sequence ID" value="GAA3231815.1"/>
    <property type="molecule type" value="Genomic_DNA"/>
</dbReference>
<reference evidence="3" key="1">
    <citation type="journal article" date="2019" name="Int. J. Syst. Evol. Microbiol.">
        <title>The Global Catalogue of Microorganisms (GCM) 10K type strain sequencing project: providing services to taxonomists for standard genome sequencing and annotation.</title>
        <authorList>
            <consortium name="The Broad Institute Genomics Platform"/>
            <consortium name="The Broad Institute Genome Sequencing Center for Infectious Disease"/>
            <person name="Wu L."/>
            <person name="Ma J."/>
        </authorList>
    </citation>
    <scope>NUCLEOTIDE SEQUENCE [LARGE SCALE GENOMIC DNA]</scope>
    <source>
        <strain evidence="3">JCM 9377</strain>
    </source>
</reference>
<sequence>MTVTMDSLEPRELARWWAEATGGEITADYEFFLLVSGGPIALGFQKVEDPTPGKNRWHVDFKADDRKKEVARLVGLGAEVVADHEVPGLVWTVLTDPEGNQFCVSGDDH</sequence>
<organism evidence="2 3">
    <name type="scientific">Actinocorallia longicatena</name>
    <dbReference type="NCBI Taxonomy" id="111803"/>
    <lineage>
        <taxon>Bacteria</taxon>
        <taxon>Bacillati</taxon>
        <taxon>Actinomycetota</taxon>
        <taxon>Actinomycetes</taxon>
        <taxon>Streptosporangiales</taxon>
        <taxon>Thermomonosporaceae</taxon>
        <taxon>Actinocorallia</taxon>
    </lineage>
</organism>
<dbReference type="SUPFAM" id="SSF54593">
    <property type="entry name" value="Glyoxalase/Bleomycin resistance protein/Dihydroxybiphenyl dioxygenase"/>
    <property type="match status" value="1"/>
</dbReference>
<evidence type="ECO:0000259" key="1">
    <source>
        <dbReference type="Pfam" id="PF18029"/>
    </source>
</evidence>
<name>A0ABP6QHS7_9ACTN</name>
<dbReference type="Gene3D" id="3.10.180.10">
    <property type="entry name" value="2,3-Dihydroxybiphenyl 1,2-Dioxygenase, domain 1"/>
    <property type="match status" value="1"/>
</dbReference>
<dbReference type="PANTHER" id="PTHR35908:SF1">
    <property type="entry name" value="CONSERVED PROTEIN"/>
    <property type="match status" value="1"/>
</dbReference>
<evidence type="ECO:0000313" key="3">
    <source>
        <dbReference type="Proteomes" id="UP001501237"/>
    </source>
</evidence>
<dbReference type="Proteomes" id="UP001501237">
    <property type="component" value="Unassembled WGS sequence"/>
</dbReference>
<comment type="caution">
    <text evidence="2">The sequence shown here is derived from an EMBL/GenBank/DDBJ whole genome shotgun (WGS) entry which is preliminary data.</text>
</comment>
<feature type="domain" description="Glyoxalase-like" evidence="1">
    <location>
        <begin position="3"/>
        <end position="104"/>
    </location>
</feature>
<keyword evidence="3" id="KW-1185">Reference proteome</keyword>
<dbReference type="PANTHER" id="PTHR35908">
    <property type="entry name" value="HYPOTHETICAL FUSION PROTEIN"/>
    <property type="match status" value="1"/>
</dbReference>
<accession>A0ABP6QHS7</accession>
<gene>
    <name evidence="2" type="ORF">GCM10010468_63190</name>
</gene>